<keyword evidence="2" id="KW-1185">Reference proteome</keyword>
<accession>A0A6N0HWY3</accession>
<dbReference type="Gene3D" id="2.80.10.50">
    <property type="match status" value="1"/>
</dbReference>
<dbReference type="KEGG" id="rev:HUE57_11835"/>
<dbReference type="Proteomes" id="UP000509658">
    <property type="component" value="Chromosome"/>
</dbReference>
<dbReference type="EMBL" id="CP054491">
    <property type="protein sequence ID" value="QKQ26890.1"/>
    <property type="molecule type" value="Genomic_DNA"/>
</dbReference>
<evidence type="ECO:0000313" key="2">
    <source>
        <dbReference type="Proteomes" id="UP000509658"/>
    </source>
</evidence>
<dbReference type="InterPro" id="IPR035992">
    <property type="entry name" value="Ricin_B-like_lectins"/>
</dbReference>
<proteinExistence type="predicted"/>
<dbReference type="RefSeq" id="WP_174673252.1">
    <property type="nucleotide sequence ID" value="NZ_CP054491.1"/>
</dbReference>
<organism evidence="1 2">
    <name type="scientific">Candidatus Reidiella endopervernicosa</name>
    <dbReference type="NCBI Taxonomy" id="2738883"/>
    <lineage>
        <taxon>Bacteria</taxon>
        <taxon>Pseudomonadati</taxon>
        <taxon>Pseudomonadota</taxon>
        <taxon>Gammaproteobacteria</taxon>
        <taxon>Candidatus Reidiella</taxon>
    </lineage>
</organism>
<dbReference type="AlphaFoldDB" id="A0A6N0HWY3"/>
<gene>
    <name evidence="1" type="ORF">HUE57_11835</name>
</gene>
<dbReference type="SUPFAM" id="SSF50370">
    <property type="entry name" value="Ricin B-like lectins"/>
    <property type="match status" value="1"/>
</dbReference>
<name>A0A6N0HWY3_9GAMM</name>
<evidence type="ECO:0000313" key="1">
    <source>
        <dbReference type="EMBL" id="QKQ26890.1"/>
    </source>
</evidence>
<protein>
    <submittedName>
        <fullName evidence="1">RICIN domain-containing protein</fullName>
    </submittedName>
</protein>
<reference evidence="1 2" key="1">
    <citation type="submission" date="2020-05" db="EMBL/GenBank/DDBJ databases">
        <title>Horizontal transmission and recombination maintain forever young bacterial symbiont genomes.</title>
        <authorList>
            <person name="Russell S.L."/>
            <person name="Pepper-Tunick E."/>
            <person name="Svedberg J."/>
            <person name="Byrne A."/>
            <person name="Ruelas Castillo J."/>
            <person name="Vollmers C."/>
            <person name="Beinart R.A."/>
            <person name="Corbett-Detig R."/>
        </authorList>
    </citation>
    <scope>NUCLEOTIDE SEQUENCE [LARGE SCALE GENOMIC DNA]</scope>
    <source>
        <strain evidence="1">Santa_Monica_outfall</strain>
    </source>
</reference>
<sequence>MGVNNALDMTQPTGPETALKFKATDNGYYRITNLGLGDKHSLENDSQKLIIGPTRKYSGQLWKLKQMGNGNYRLTNMYKSRHSAQTRYYKVLDTDKTPSCPSG</sequence>